<dbReference type="GO" id="GO:0008270">
    <property type="term" value="F:zinc ion binding"/>
    <property type="evidence" value="ECO:0007669"/>
    <property type="project" value="UniProtKB-KW"/>
</dbReference>
<feature type="compositionally biased region" description="Low complexity" evidence="9">
    <location>
        <begin position="109"/>
        <end position="120"/>
    </location>
</feature>
<dbReference type="Pfam" id="PF13639">
    <property type="entry name" value="zf-RING_2"/>
    <property type="match status" value="1"/>
</dbReference>
<dbReference type="InterPro" id="IPR013083">
    <property type="entry name" value="Znf_RING/FYVE/PHD"/>
</dbReference>
<evidence type="ECO:0000256" key="6">
    <source>
        <dbReference type="ARBA" id="ARBA00022786"/>
    </source>
</evidence>
<reference evidence="11" key="3">
    <citation type="submission" date="2014-11" db="UniProtKB">
        <authorList>
            <consortium name="EnsemblProtists"/>
        </authorList>
    </citation>
    <scope>IDENTIFICATION</scope>
    <source>
        <strain evidence="11">DAOM BR144</strain>
    </source>
</reference>
<dbReference type="SUPFAM" id="SSF57850">
    <property type="entry name" value="RING/U-box"/>
    <property type="match status" value="1"/>
</dbReference>
<keyword evidence="3" id="KW-0808">Transferase</keyword>
<evidence type="ECO:0000256" key="9">
    <source>
        <dbReference type="SAM" id="MobiDB-lite"/>
    </source>
</evidence>
<dbReference type="HOGENOM" id="CLU_101200_0_0_1"/>
<dbReference type="Gene3D" id="3.30.40.10">
    <property type="entry name" value="Zinc/RING finger domain, C3HC4 (zinc finger)"/>
    <property type="match status" value="1"/>
</dbReference>
<dbReference type="VEuPathDB" id="FungiDB:PYU1_G002372"/>
<feature type="domain" description="RING-type" evidence="10">
    <location>
        <begin position="148"/>
        <end position="194"/>
    </location>
</feature>
<keyword evidence="12" id="KW-1185">Reference proteome</keyword>
<evidence type="ECO:0000256" key="3">
    <source>
        <dbReference type="ARBA" id="ARBA00022679"/>
    </source>
</evidence>
<dbReference type="AlphaFoldDB" id="K3WBN4"/>
<organism evidence="11 12">
    <name type="scientific">Globisporangium ultimum (strain ATCC 200006 / CBS 805.95 / DAOM BR144)</name>
    <name type="common">Pythium ultimum</name>
    <dbReference type="NCBI Taxonomy" id="431595"/>
    <lineage>
        <taxon>Eukaryota</taxon>
        <taxon>Sar</taxon>
        <taxon>Stramenopiles</taxon>
        <taxon>Oomycota</taxon>
        <taxon>Peronosporomycetes</taxon>
        <taxon>Pythiales</taxon>
        <taxon>Pythiaceae</taxon>
        <taxon>Globisporangium</taxon>
    </lineage>
</organism>
<dbReference type="STRING" id="431595.K3WBN4"/>
<dbReference type="GO" id="GO:0061630">
    <property type="term" value="F:ubiquitin protein ligase activity"/>
    <property type="evidence" value="ECO:0007669"/>
    <property type="project" value="UniProtKB-EC"/>
</dbReference>
<dbReference type="InterPro" id="IPR001841">
    <property type="entry name" value="Znf_RING"/>
</dbReference>
<dbReference type="PANTHER" id="PTHR46463">
    <property type="entry name" value="ZINC FINGER, RING/FYVE/PHD-TYPE"/>
    <property type="match status" value="1"/>
</dbReference>
<sequence>MGQSCSCLQHRRKLERRASDEGTLQDTDGDELDILIDGNNSEFDELLGGSGSGGGVRLLRNNAQAAFTKRNSKSMRLEVEDNKSGGGNDIVAEDQEDGDNSHYGGNDARLLGSRSDSSLSQEKKNMEVLRSYQKVTGMVDEGEQDLECIMCLDIFSPDNPKVRTLCSCGMNRTNFHMSCLMEWKNRNAKCPVCREYLFYED</sequence>
<evidence type="ECO:0000313" key="11">
    <source>
        <dbReference type="EnsemblProtists" id="PYU1_T002375"/>
    </source>
</evidence>
<name>K3WBN4_GLOUD</name>
<dbReference type="PANTHER" id="PTHR46463:SF10">
    <property type="entry name" value="OS01G0926200 PROTEIN"/>
    <property type="match status" value="1"/>
</dbReference>
<evidence type="ECO:0000259" key="10">
    <source>
        <dbReference type="PROSITE" id="PS50089"/>
    </source>
</evidence>
<dbReference type="Proteomes" id="UP000019132">
    <property type="component" value="Unassembled WGS sequence"/>
</dbReference>
<keyword evidence="6" id="KW-0833">Ubl conjugation pathway</keyword>
<keyword evidence="4" id="KW-0479">Metal-binding</keyword>
<keyword evidence="5 8" id="KW-0863">Zinc-finger</keyword>
<dbReference type="eggNOG" id="ENOG502S3YP">
    <property type="taxonomic scope" value="Eukaryota"/>
</dbReference>
<evidence type="ECO:0000256" key="5">
    <source>
        <dbReference type="ARBA" id="ARBA00022771"/>
    </source>
</evidence>
<comment type="catalytic activity">
    <reaction evidence="1">
        <text>S-ubiquitinyl-[E2 ubiquitin-conjugating enzyme]-L-cysteine + [acceptor protein]-L-lysine = [E2 ubiquitin-conjugating enzyme]-L-cysteine + N(6)-ubiquitinyl-[acceptor protein]-L-lysine.</text>
        <dbReference type="EC" id="2.3.2.27"/>
    </reaction>
</comment>
<evidence type="ECO:0000256" key="4">
    <source>
        <dbReference type="ARBA" id="ARBA00022723"/>
    </source>
</evidence>
<dbReference type="PROSITE" id="PS50089">
    <property type="entry name" value="ZF_RING_2"/>
    <property type="match status" value="1"/>
</dbReference>
<dbReference type="EnsemblProtists" id="PYU1_T002375">
    <property type="protein sequence ID" value="PYU1_T002375"/>
    <property type="gene ID" value="PYU1_G002372"/>
</dbReference>
<dbReference type="EC" id="2.3.2.27" evidence="2"/>
<evidence type="ECO:0000256" key="1">
    <source>
        <dbReference type="ARBA" id="ARBA00000900"/>
    </source>
</evidence>
<protein>
    <recommendedName>
        <fullName evidence="2">RING-type E3 ubiquitin transferase</fullName>
        <ecNumber evidence="2">2.3.2.27</ecNumber>
    </recommendedName>
</protein>
<evidence type="ECO:0000256" key="2">
    <source>
        <dbReference type="ARBA" id="ARBA00012483"/>
    </source>
</evidence>
<accession>K3WBN4</accession>
<evidence type="ECO:0000313" key="12">
    <source>
        <dbReference type="Proteomes" id="UP000019132"/>
    </source>
</evidence>
<dbReference type="InParanoid" id="K3WBN4"/>
<feature type="region of interest" description="Disordered" evidence="9">
    <location>
        <begin position="76"/>
        <end position="122"/>
    </location>
</feature>
<keyword evidence="7" id="KW-0862">Zinc</keyword>
<reference evidence="12" key="1">
    <citation type="journal article" date="2010" name="Genome Biol.">
        <title>Genome sequence of the necrotrophic plant pathogen Pythium ultimum reveals original pathogenicity mechanisms and effector repertoire.</title>
        <authorList>
            <person name="Levesque C.A."/>
            <person name="Brouwer H."/>
            <person name="Cano L."/>
            <person name="Hamilton J.P."/>
            <person name="Holt C."/>
            <person name="Huitema E."/>
            <person name="Raffaele S."/>
            <person name="Robideau G.P."/>
            <person name="Thines M."/>
            <person name="Win J."/>
            <person name="Zerillo M.M."/>
            <person name="Beakes G.W."/>
            <person name="Boore J.L."/>
            <person name="Busam D."/>
            <person name="Dumas B."/>
            <person name="Ferriera S."/>
            <person name="Fuerstenberg S.I."/>
            <person name="Gachon C.M."/>
            <person name="Gaulin E."/>
            <person name="Govers F."/>
            <person name="Grenville-Briggs L."/>
            <person name="Horner N."/>
            <person name="Hostetler J."/>
            <person name="Jiang R.H."/>
            <person name="Johnson J."/>
            <person name="Krajaejun T."/>
            <person name="Lin H."/>
            <person name="Meijer H.J."/>
            <person name="Moore B."/>
            <person name="Morris P."/>
            <person name="Phuntmart V."/>
            <person name="Puiu D."/>
            <person name="Shetty J."/>
            <person name="Stajich J.E."/>
            <person name="Tripathy S."/>
            <person name="Wawra S."/>
            <person name="van West P."/>
            <person name="Whitty B.R."/>
            <person name="Coutinho P.M."/>
            <person name="Henrissat B."/>
            <person name="Martin F."/>
            <person name="Thomas P.D."/>
            <person name="Tyler B.M."/>
            <person name="De Vries R.P."/>
            <person name="Kamoun S."/>
            <person name="Yandell M."/>
            <person name="Tisserat N."/>
            <person name="Buell C.R."/>
        </authorList>
    </citation>
    <scope>NUCLEOTIDE SEQUENCE</scope>
    <source>
        <strain evidence="12">DAOM:BR144</strain>
    </source>
</reference>
<reference evidence="12" key="2">
    <citation type="submission" date="2010-04" db="EMBL/GenBank/DDBJ databases">
        <authorList>
            <person name="Buell R."/>
            <person name="Hamilton J."/>
            <person name="Hostetler J."/>
        </authorList>
    </citation>
    <scope>NUCLEOTIDE SEQUENCE [LARGE SCALE GENOMIC DNA]</scope>
    <source>
        <strain evidence="12">DAOM:BR144</strain>
    </source>
</reference>
<evidence type="ECO:0000256" key="8">
    <source>
        <dbReference type="PROSITE-ProRule" id="PRU00175"/>
    </source>
</evidence>
<evidence type="ECO:0000256" key="7">
    <source>
        <dbReference type="ARBA" id="ARBA00022833"/>
    </source>
</evidence>
<proteinExistence type="predicted"/>